<feature type="non-terminal residue" evidence="9">
    <location>
        <position position="1"/>
    </location>
</feature>
<dbReference type="SMART" id="SM00401">
    <property type="entry name" value="ZnF_GATA"/>
    <property type="match status" value="1"/>
</dbReference>
<dbReference type="GO" id="GO:0045165">
    <property type="term" value="P:cell fate commitment"/>
    <property type="evidence" value="ECO:0007669"/>
    <property type="project" value="TreeGrafter"/>
</dbReference>
<evidence type="ECO:0000313" key="10">
    <source>
        <dbReference type="Proteomes" id="UP000663823"/>
    </source>
</evidence>
<dbReference type="GO" id="GO:0000981">
    <property type="term" value="F:DNA-binding transcription factor activity, RNA polymerase II-specific"/>
    <property type="evidence" value="ECO:0007669"/>
    <property type="project" value="TreeGrafter"/>
</dbReference>
<keyword evidence="5" id="KW-0539">Nucleus</keyword>
<reference evidence="9" key="1">
    <citation type="submission" date="2021-02" db="EMBL/GenBank/DDBJ databases">
        <authorList>
            <person name="Nowell W R."/>
        </authorList>
    </citation>
    <scope>NUCLEOTIDE SEQUENCE</scope>
</reference>
<keyword evidence="4" id="KW-0862">Zinc</keyword>
<evidence type="ECO:0000256" key="5">
    <source>
        <dbReference type="ARBA" id="ARBA00023242"/>
    </source>
</evidence>
<organism evidence="9 10">
    <name type="scientific">Rotaria sordida</name>
    <dbReference type="NCBI Taxonomy" id="392033"/>
    <lineage>
        <taxon>Eukaryota</taxon>
        <taxon>Metazoa</taxon>
        <taxon>Spiralia</taxon>
        <taxon>Gnathifera</taxon>
        <taxon>Rotifera</taxon>
        <taxon>Eurotatoria</taxon>
        <taxon>Bdelloidea</taxon>
        <taxon>Philodinida</taxon>
        <taxon>Philodinidae</taxon>
        <taxon>Rotaria</taxon>
    </lineage>
</organism>
<protein>
    <recommendedName>
        <fullName evidence="8">GATA-type domain-containing protein</fullName>
    </recommendedName>
</protein>
<dbReference type="PANTHER" id="PTHR10071:SF281">
    <property type="entry name" value="BOX A-BINDING FACTOR-RELATED"/>
    <property type="match status" value="1"/>
</dbReference>
<dbReference type="Proteomes" id="UP000663823">
    <property type="component" value="Unassembled WGS sequence"/>
</dbReference>
<dbReference type="GO" id="GO:0005634">
    <property type="term" value="C:nucleus"/>
    <property type="evidence" value="ECO:0007669"/>
    <property type="project" value="UniProtKB-SubCell"/>
</dbReference>
<evidence type="ECO:0000256" key="3">
    <source>
        <dbReference type="ARBA" id="ARBA00022771"/>
    </source>
</evidence>
<gene>
    <name evidence="9" type="ORF">OTI717_LOCUS42172</name>
</gene>
<evidence type="ECO:0000256" key="6">
    <source>
        <dbReference type="PROSITE-ProRule" id="PRU00094"/>
    </source>
</evidence>
<dbReference type="PANTHER" id="PTHR10071">
    <property type="entry name" value="TRANSCRIPTION FACTOR GATA FAMILY MEMBER"/>
    <property type="match status" value="1"/>
</dbReference>
<feature type="region of interest" description="Disordered" evidence="7">
    <location>
        <begin position="1"/>
        <end position="29"/>
    </location>
</feature>
<dbReference type="Pfam" id="PF00320">
    <property type="entry name" value="GATA"/>
    <property type="match status" value="1"/>
</dbReference>
<sequence>CAPIKTNDSNKPTSATNNKQNVSNSRRSGLQCANCQTQTTTLWRRNNDGDPVCNACG</sequence>
<comment type="caution">
    <text evidence="9">The sequence shown here is derived from an EMBL/GenBank/DDBJ whole genome shotgun (WGS) entry which is preliminary data.</text>
</comment>
<dbReference type="AlphaFoldDB" id="A0A820ICA6"/>
<dbReference type="SUPFAM" id="SSF57716">
    <property type="entry name" value="Glucocorticoid receptor-like (DNA-binding domain)"/>
    <property type="match status" value="1"/>
</dbReference>
<name>A0A820ICA6_9BILA</name>
<evidence type="ECO:0000256" key="7">
    <source>
        <dbReference type="SAM" id="MobiDB-lite"/>
    </source>
</evidence>
<dbReference type="InterPro" id="IPR000679">
    <property type="entry name" value="Znf_GATA"/>
</dbReference>
<dbReference type="PRINTS" id="PR00619">
    <property type="entry name" value="GATAZNFINGER"/>
</dbReference>
<comment type="subcellular location">
    <subcellularLocation>
        <location evidence="1">Nucleus</location>
    </subcellularLocation>
</comment>
<dbReference type="Gene3D" id="3.30.50.10">
    <property type="entry name" value="Erythroid Transcription Factor GATA-1, subunit A"/>
    <property type="match status" value="1"/>
</dbReference>
<dbReference type="PROSITE" id="PS00344">
    <property type="entry name" value="GATA_ZN_FINGER_1"/>
    <property type="match status" value="1"/>
</dbReference>
<feature type="domain" description="GATA-type" evidence="8">
    <location>
        <begin position="26"/>
        <end position="57"/>
    </location>
</feature>
<keyword evidence="3 6" id="KW-0863">Zinc-finger</keyword>
<evidence type="ECO:0000256" key="2">
    <source>
        <dbReference type="ARBA" id="ARBA00022723"/>
    </source>
</evidence>
<evidence type="ECO:0000256" key="4">
    <source>
        <dbReference type="ARBA" id="ARBA00022833"/>
    </source>
</evidence>
<evidence type="ECO:0000259" key="8">
    <source>
        <dbReference type="PROSITE" id="PS50114"/>
    </source>
</evidence>
<dbReference type="InterPro" id="IPR039355">
    <property type="entry name" value="Transcription_factor_GATA"/>
</dbReference>
<accession>A0A820ICA6</accession>
<evidence type="ECO:0000256" key="1">
    <source>
        <dbReference type="ARBA" id="ARBA00004123"/>
    </source>
</evidence>
<keyword evidence="2" id="KW-0479">Metal-binding</keyword>
<dbReference type="GO" id="GO:0045944">
    <property type="term" value="P:positive regulation of transcription by RNA polymerase II"/>
    <property type="evidence" value="ECO:0007669"/>
    <property type="project" value="TreeGrafter"/>
</dbReference>
<dbReference type="GO" id="GO:0000122">
    <property type="term" value="P:negative regulation of transcription by RNA polymerase II"/>
    <property type="evidence" value="ECO:0007669"/>
    <property type="project" value="TreeGrafter"/>
</dbReference>
<evidence type="ECO:0000313" key="9">
    <source>
        <dbReference type="EMBL" id="CAF4305137.1"/>
    </source>
</evidence>
<dbReference type="InterPro" id="IPR013088">
    <property type="entry name" value="Znf_NHR/GATA"/>
</dbReference>
<dbReference type="EMBL" id="CAJOAX010048396">
    <property type="protein sequence ID" value="CAF4305137.1"/>
    <property type="molecule type" value="Genomic_DNA"/>
</dbReference>
<dbReference type="GO" id="GO:0008270">
    <property type="term" value="F:zinc ion binding"/>
    <property type="evidence" value="ECO:0007669"/>
    <property type="project" value="UniProtKB-KW"/>
</dbReference>
<dbReference type="GO" id="GO:0000978">
    <property type="term" value="F:RNA polymerase II cis-regulatory region sequence-specific DNA binding"/>
    <property type="evidence" value="ECO:0007669"/>
    <property type="project" value="TreeGrafter"/>
</dbReference>
<proteinExistence type="predicted"/>
<dbReference type="PROSITE" id="PS50114">
    <property type="entry name" value="GATA_ZN_FINGER_2"/>
    <property type="match status" value="1"/>
</dbReference>